<dbReference type="Pfam" id="PF01872">
    <property type="entry name" value="RibD_C"/>
    <property type="match status" value="1"/>
</dbReference>
<dbReference type="Gene3D" id="3.40.140.10">
    <property type="entry name" value="Cytidine Deaminase, domain 2"/>
    <property type="match status" value="1"/>
</dbReference>
<dbReference type="GO" id="GO:0008270">
    <property type="term" value="F:zinc ion binding"/>
    <property type="evidence" value="ECO:0007669"/>
    <property type="project" value="InterPro"/>
</dbReference>
<dbReference type="InterPro" id="IPR016192">
    <property type="entry name" value="APOBEC/CMP_deaminase_Zn-bd"/>
</dbReference>
<feature type="binding site" evidence="15">
    <location>
        <position position="214"/>
    </location>
    <ligand>
        <name>substrate</name>
    </ligand>
</feature>
<evidence type="ECO:0000313" key="19">
    <source>
        <dbReference type="Proteomes" id="UP000516305"/>
    </source>
</evidence>
<organism evidence="18 19">
    <name type="scientific">Croceimicrobium hydrocarbonivorans</name>
    <dbReference type="NCBI Taxonomy" id="2761580"/>
    <lineage>
        <taxon>Bacteria</taxon>
        <taxon>Pseudomonadati</taxon>
        <taxon>Bacteroidota</taxon>
        <taxon>Flavobacteriia</taxon>
        <taxon>Flavobacteriales</taxon>
        <taxon>Owenweeksiaceae</taxon>
        <taxon>Croceimicrobium</taxon>
    </lineage>
</organism>
<comment type="similarity">
    <text evidence="4 13">In the N-terminal section; belongs to the cytidine and deoxycytidylate deaminase family.</text>
</comment>
<dbReference type="InterPro" id="IPR050765">
    <property type="entry name" value="Riboflavin_Biosynth_HTPR"/>
</dbReference>
<name>A0A7H0VE79_9FLAO</name>
<dbReference type="InterPro" id="IPR016193">
    <property type="entry name" value="Cytidine_deaminase-like"/>
</dbReference>
<dbReference type="CDD" id="cd01284">
    <property type="entry name" value="Riboflavin_deaminase-reductase"/>
    <property type="match status" value="1"/>
</dbReference>
<evidence type="ECO:0000256" key="15">
    <source>
        <dbReference type="PIRSR" id="PIRSR006769-2"/>
    </source>
</evidence>
<evidence type="ECO:0000256" key="7">
    <source>
        <dbReference type="ARBA" id="ARBA00022723"/>
    </source>
</evidence>
<comment type="pathway">
    <text evidence="3 13">Cofactor biosynthesis; riboflavin biosynthesis; 5-amino-6-(D-ribitylamino)uracil from GTP: step 3/4.</text>
</comment>
<feature type="binding site" evidence="15">
    <location>
        <position position="207"/>
    </location>
    <ligand>
        <name>NADP(+)</name>
        <dbReference type="ChEBI" id="CHEBI:58349"/>
    </ligand>
</feature>
<evidence type="ECO:0000256" key="12">
    <source>
        <dbReference type="ARBA" id="ARBA00023268"/>
    </source>
</evidence>
<feature type="binding site" evidence="16">
    <location>
        <position position="87"/>
    </location>
    <ligand>
        <name>Zn(2+)</name>
        <dbReference type="ChEBI" id="CHEBI:29105"/>
        <note>catalytic</note>
    </ligand>
</feature>
<dbReference type="GO" id="GO:0008703">
    <property type="term" value="F:5-amino-6-(5-phosphoribosylamino)uracil reductase activity"/>
    <property type="evidence" value="ECO:0007669"/>
    <property type="project" value="UniProtKB-EC"/>
</dbReference>
<dbReference type="Proteomes" id="UP000516305">
    <property type="component" value="Chromosome"/>
</dbReference>
<evidence type="ECO:0000256" key="2">
    <source>
        <dbReference type="ARBA" id="ARBA00004882"/>
    </source>
</evidence>
<evidence type="ECO:0000256" key="13">
    <source>
        <dbReference type="PIRNR" id="PIRNR006769"/>
    </source>
</evidence>
<feature type="binding site" evidence="15">
    <location>
        <position position="203"/>
    </location>
    <ligand>
        <name>substrate</name>
    </ligand>
</feature>
<evidence type="ECO:0000256" key="16">
    <source>
        <dbReference type="PIRSR" id="PIRSR006769-3"/>
    </source>
</evidence>
<dbReference type="InterPro" id="IPR024072">
    <property type="entry name" value="DHFR-like_dom_sf"/>
</dbReference>
<feature type="binding site" evidence="15">
    <location>
        <begin position="286"/>
        <end position="292"/>
    </location>
    <ligand>
        <name>NADP(+)</name>
        <dbReference type="ChEBI" id="CHEBI:58349"/>
    </ligand>
</feature>
<evidence type="ECO:0000256" key="14">
    <source>
        <dbReference type="PIRSR" id="PIRSR006769-1"/>
    </source>
</evidence>
<dbReference type="PROSITE" id="PS51747">
    <property type="entry name" value="CYT_DCMP_DEAMINASES_2"/>
    <property type="match status" value="1"/>
</dbReference>
<dbReference type="PIRSF" id="PIRSF006769">
    <property type="entry name" value="RibD"/>
    <property type="match status" value="1"/>
</dbReference>
<keyword evidence="9 13" id="KW-0862">Zinc</keyword>
<feature type="binding site" evidence="16">
    <location>
        <position position="51"/>
    </location>
    <ligand>
        <name>Zn(2+)</name>
        <dbReference type="ChEBI" id="CHEBI:29105"/>
        <note>catalytic</note>
    </ligand>
</feature>
<evidence type="ECO:0000256" key="9">
    <source>
        <dbReference type="ARBA" id="ARBA00022833"/>
    </source>
</evidence>
<comment type="catalytic activity">
    <reaction evidence="13">
        <text>5-amino-6-(5-phospho-D-ribitylamino)uracil + NADP(+) = 5-amino-6-(5-phospho-D-ribosylamino)uracil + NADPH + H(+)</text>
        <dbReference type="Rhea" id="RHEA:17845"/>
        <dbReference type="ChEBI" id="CHEBI:15378"/>
        <dbReference type="ChEBI" id="CHEBI:57783"/>
        <dbReference type="ChEBI" id="CHEBI:58349"/>
        <dbReference type="ChEBI" id="CHEBI:58421"/>
        <dbReference type="ChEBI" id="CHEBI:58453"/>
        <dbReference type="EC" id="1.1.1.193"/>
    </reaction>
</comment>
<evidence type="ECO:0000256" key="6">
    <source>
        <dbReference type="ARBA" id="ARBA00022619"/>
    </source>
</evidence>
<comment type="similarity">
    <text evidence="5 13">In the C-terminal section; belongs to the HTP reductase family.</text>
</comment>
<dbReference type="InterPro" id="IPR002734">
    <property type="entry name" value="RibDG_C"/>
</dbReference>
<keyword evidence="10 13" id="KW-0521">NADP</keyword>
<dbReference type="Pfam" id="PF00383">
    <property type="entry name" value="dCMP_cyt_deam_1"/>
    <property type="match status" value="1"/>
</dbReference>
<comment type="catalytic activity">
    <reaction evidence="13">
        <text>2,5-diamino-6-hydroxy-4-(5-phosphoribosylamino)-pyrimidine + H2O + H(+) = 5-amino-6-(5-phospho-D-ribosylamino)uracil + NH4(+)</text>
        <dbReference type="Rhea" id="RHEA:21868"/>
        <dbReference type="ChEBI" id="CHEBI:15377"/>
        <dbReference type="ChEBI" id="CHEBI:15378"/>
        <dbReference type="ChEBI" id="CHEBI:28938"/>
        <dbReference type="ChEBI" id="CHEBI:58453"/>
        <dbReference type="ChEBI" id="CHEBI:58614"/>
        <dbReference type="EC" id="3.5.4.26"/>
    </reaction>
</comment>
<evidence type="ECO:0000256" key="8">
    <source>
        <dbReference type="ARBA" id="ARBA00022801"/>
    </source>
</evidence>
<feature type="binding site" evidence="15">
    <location>
        <position position="177"/>
    </location>
    <ligand>
        <name>NADP(+)</name>
        <dbReference type="ChEBI" id="CHEBI:58349"/>
    </ligand>
</feature>
<dbReference type="GO" id="GO:0008835">
    <property type="term" value="F:diaminohydroxyphosphoribosylaminopyrimidine deaminase activity"/>
    <property type="evidence" value="ECO:0007669"/>
    <property type="project" value="UniProtKB-EC"/>
</dbReference>
<accession>A0A7H0VE79</accession>
<evidence type="ECO:0000256" key="11">
    <source>
        <dbReference type="ARBA" id="ARBA00023002"/>
    </source>
</evidence>
<dbReference type="InterPro" id="IPR004794">
    <property type="entry name" value="Eubact_RibD"/>
</dbReference>
<dbReference type="EC" id="3.5.4.26" evidence="13"/>
<keyword evidence="12" id="KW-0511">Multifunctional enzyme</keyword>
<comment type="function">
    <text evidence="1 13">Converts 2,5-diamino-6-(ribosylamino)-4(3h)-pyrimidinone 5'-phosphate into 5-amino-6-(ribosylamino)-2,4(1h,3h)-pyrimidinedione 5'-phosphate.</text>
</comment>
<keyword evidence="8 13" id="KW-0378">Hydrolase</keyword>
<evidence type="ECO:0000313" key="18">
    <source>
        <dbReference type="EMBL" id="QNR24027.1"/>
    </source>
</evidence>
<evidence type="ECO:0000259" key="17">
    <source>
        <dbReference type="PROSITE" id="PS51747"/>
    </source>
</evidence>
<reference evidence="18 19" key="1">
    <citation type="submission" date="2020-08" db="EMBL/GenBank/DDBJ databases">
        <title>Croceimicrobium hydrocarbonivorans gen. nov., sp. nov., a novel marine bacterium isolated from a bacterial consortium that degrades polyethylene terephthalate.</title>
        <authorList>
            <person name="Liu R."/>
        </authorList>
    </citation>
    <scope>NUCLEOTIDE SEQUENCE [LARGE SCALE GENOMIC DNA]</scope>
    <source>
        <strain evidence="18 19">A20-9</strain>
    </source>
</reference>
<dbReference type="FunFam" id="3.40.140.10:FF:000025">
    <property type="entry name" value="Riboflavin biosynthesis protein RibD"/>
    <property type="match status" value="1"/>
</dbReference>
<dbReference type="KEGG" id="chyd:H4K34_16885"/>
<dbReference type="GO" id="GO:0009231">
    <property type="term" value="P:riboflavin biosynthetic process"/>
    <property type="evidence" value="ECO:0007669"/>
    <property type="project" value="UniProtKB-UniPathway"/>
</dbReference>
<feature type="binding site" evidence="15">
    <location>
        <position position="211"/>
    </location>
    <ligand>
        <name>substrate</name>
    </ligand>
</feature>
<protein>
    <recommendedName>
        <fullName evidence="13">Riboflavin biosynthesis protein RibD</fullName>
    </recommendedName>
    <domain>
        <recommendedName>
            <fullName evidence="13">Diaminohydroxyphosphoribosylaminopyrimidine deaminase</fullName>
            <shortName evidence="13">DRAP deaminase</shortName>
            <ecNumber evidence="13">3.5.4.26</ecNumber>
        </recommendedName>
        <alternativeName>
            <fullName evidence="13">Riboflavin-specific deaminase</fullName>
        </alternativeName>
    </domain>
    <domain>
        <recommendedName>
            <fullName evidence="13">5-amino-6-(5-phosphoribosylamino)uracil reductase</fullName>
            <ecNumber evidence="13">1.1.1.193</ecNumber>
        </recommendedName>
        <alternativeName>
            <fullName evidence="13">HTP reductase</fullName>
        </alternativeName>
    </domain>
</protein>
<dbReference type="Gene3D" id="3.40.430.10">
    <property type="entry name" value="Dihydrofolate Reductase, subunit A"/>
    <property type="match status" value="1"/>
</dbReference>
<dbReference type="AlphaFoldDB" id="A0A7H0VE79"/>
<dbReference type="PANTHER" id="PTHR38011:SF7">
    <property type="entry name" value="2,5-DIAMINO-6-RIBOSYLAMINO-4(3H)-PYRIMIDINONE 5'-PHOSPHATE REDUCTASE"/>
    <property type="match status" value="1"/>
</dbReference>
<feature type="active site" description="Proton donor" evidence="14">
    <location>
        <position position="53"/>
    </location>
</feature>
<feature type="binding site" evidence="15">
    <location>
        <position position="157"/>
    </location>
    <ligand>
        <name>NADP(+)</name>
        <dbReference type="ChEBI" id="CHEBI:58349"/>
    </ligand>
</feature>
<keyword evidence="11 13" id="KW-0560">Oxidoreductase</keyword>
<dbReference type="NCBIfam" id="TIGR00326">
    <property type="entry name" value="eubact_ribD"/>
    <property type="match status" value="1"/>
</dbReference>
<evidence type="ECO:0000256" key="4">
    <source>
        <dbReference type="ARBA" id="ARBA00005259"/>
    </source>
</evidence>
<keyword evidence="7 13" id="KW-0479">Metal-binding</keyword>
<evidence type="ECO:0000256" key="1">
    <source>
        <dbReference type="ARBA" id="ARBA00002151"/>
    </source>
</evidence>
<comment type="pathway">
    <text evidence="2 13">Cofactor biosynthesis; riboflavin biosynthesis; 5-amino-6-(D-ribitylamino)uracil from GTP: step 2/4.</text>
</comment>
<feature type="domain" description="CMP/dCMP-type deaminase" evidence="17">
    <location>
        <begin position="2"/>
        <end position="118"/>
    </location>
</feature>
<dbReference type="PROSITE" id="PS00903">
    <property type="entry name" value="CYT_DCMP_DEAMINASES_1"/>
    <property type="match status" value="1"/>
</dbReference>
<keyword evidence="6 13" id="KW-0686">Riboflavin biosynthesis</keyword>
<comment type="cofactor">
    <cofactor evidence="13 16">
        <name>Zn(2+)</name>
        <dbReference type="ChEBI" id="CHEBI:29105"/>
    </cofactor>
    <text evidence="13 16">Binds 1 zinc ion.</text>
</comment>
<gene>
    <name evidence="18" type="primary">ribD</name>
    <name evidence="18" type="ORF">H4K34_16885</name>
</gene>
<evidence type="ECO:0000256" key="10">
    <source>
        <dbReference type="ARBA" id="ARBA00022857"/>
    </source>
</evidence>
<evidence type="ECO:0000256" key="5">
    <source>
        <dbReference type="ARBA" id="ARBA00007417"/>
    </source>
</evidence>
<dbReference type="SUPFAM" id="SSF53927">
    <property type="entry name" value="Cytidine deaminase-like"/>
    <property type="match status" value="1"/>
</dbReference>
<evidence type="ECO:0000256" key="3">
    <source>
        <dbReference type="ARBA" id="ARBA00004910"/>
    </source>
</evidence>
<dbReference type="EC" id="1.1.1.193" evidence="13"/>
<dbReference type="InterPro" id="IPR002125">
    <property type="entry name" value="CMP_dCMP_dom"/>
</dbReference>
<dbReference type="RefSeq" id="WP_210758560.1">
    <property type="nucleotide sequence ID" value="NZ_CP060139.1"/>
</dbReference>
<keyword evidence="19" id="KW-1185">Reference proteome</keyword>
<dbReference type="SUPFAM" id="SSF53597">
    <property type="entry name" value="Dihydrofolate reductase-like"/>
    <property type="match status" value="1"/>
</dbReference>
<dbReference type="EMBL" id="CP060139">
    <property type="protein sequence ID" value="QNR24027.1"/>
    <property type="molecule type" value="Genomic_DNA"/>
</dbReference>
<proteinExistence type="inferred from homology"/>
<sequence>MSQDELYIQRCLELAEKGRYTVAPNPMVGAVIVHQGKIIAEGYHHHPGGPHAEVVAISRVKNPELLKESCIYVSLEPCSHFGKTPPCSDLIIEKGIPEVVIASRDYNAEVNGKGIAKLQAAGIKVREGILEAEALELNRRFFTFHRENRPYISLKWAQSADSIMDPDREAQEKGIHWISQPETQVFTHRLRAENQAILVGRKTVEIDNPSLDCRAFEGSDPLRIVLDPSYQLGSEYRVFRDQNYLRFSRKAENERDRLLESNSDSLSSLIKTLYDEGIQSLLIEGGAHTLQSFIDAGLWDEAWIIKASHNLKSGLPAPKISGQIYDEFKLGKDLIQNLRPL</sequence>
<feature type="binding site" evidence="15">
    <location>
        <position position="191"/>
    </location>
    <ligand>
        <name>substrate</name>
    </ligand>
</feature>
<feature type="binding site" evidence="16">
    <location>
        <position position="78"/>
    </location>
    <ligand>
        <name>Zn(2+)</name>
        <dbReference type="ChEBI" id="CHEBI:29105"/>
        <note>catalytic</note>
    </ligand>
</feature>
<feature type="binding site" evidence="15">
    <location>
        <position position="284"/>
    </location>
    <ligand>
        <name>substrate</name>
    </ligand>
</feature>
<dbReference type="PANTHER" id="PTHR38011">
    <property type="entry name" value="DIHYDROFOLATE REDUCTASE FAMILY PROTEIN (AFU_ORTHOLOGUE AFUA_8G06820)"/>
    <property type="match status" value="1"/>
</dbReference>
<dbReference type="UniPathway" id="UPA00275">
    <property type="reaction ID" value="UER00401"/>
</dbReference>